<accession>A0ABQ9HBD9</accession>
<evidence type="ECO:0000313" key="1">
    <source>
        <dbReference type="EMBL" id="KAJ8881642.1"/>
    </source>
</evidence>
<comment type="caution">
    <text evidence="1">The sequence shown here is derived from an EMBL/GenBank/DDBJ whole genome shotgun (WGS) entry which is preliminary data.</text>
</comment>
<reference evidence="1 2" key="1">
    <citation type="submission" date="2023-02" db="EMBL/GenBank/DDBJ databases">
        <title>LHISI_Scaffold_Assembly.</title>
        <authorList>
            <person name="Stuart O.P."/>
            <person name="Cleave R."/>
            <person name="Magrath M.J.L."/>
            <person name="Mikheyev A.S."/>
        </authorList>
    </citation>
    <scope>NUCLEOTIDE SEQUENCE [LARGE SCALE GENOMIC DNA]</scope>
    <source>
        <strain evidence="1">Daus_M_001</strain>
        <tissue evidence="1">Leg muscle</tissue>
    </source>
</reference>
<gene>
    <name evidence="1" type="ORF">PR048_018128</name>
</gene>
<sequence length="255" mass="29537">MQPAPLLDLKWLYKIQNNSIGACSCRSTAQCGSTTTKRADFRRCYVCLLRILLHRNGKQKSPSMVCNKLKSQSCEYGNRLLRDITCEENNTNFVCMAPEDFEHALKIIEPITKKKDTYMRDAKTIEERLTHYFKRGEKVLDTKVFWALEYSVQGKKKAHMKLNTMTHICGISRTHRAQWTAKHVIIQAPWPIDPNYTFLHVDVGCPGRISDGGAFKNTQLHKKLENGQLIIPQPQILKFPYPKEVLYMILQDHFH</sequence>
<proteinExistence type="predicted"/>
<protein>
    <submittedName>
        <fullName evidence="1">Uncharacterized protein</fullName>
    </submittedName>
</protein>
<dbReference type="Proteomes" id="UP001159363">
    <property type="component" value="Chromosome 5"/>
</dbReference>
<organism evidence="1 2">
    <name type="scientific">Dryococelus australis</name>
    <dbReference type="NCBI Taxonomy" id="614101"/>
    <lineage>
        <taxon>Eukaryota</taxon>
        <taxon>Metazoa</taxon>
        <taxon>Ecdysozoa</taxon>
        <taxon>Arthropoda</taxon>
        <taxon>Hexapoda</taxon>
        <taxon>Insecta</taxon>
        <taxon>Pterygota</taxon>
        <taxon>Neoptera</taxon>
        <taxon>Polyneoptera</taxon>
        <taxon>Phasmatodea</taxon>
        <taxon>Verophasmatodea</taxon>
        <taxon>Anareolatae</taxon>
        <taxon>Phasmatidae</taxon>
        <taxon>Eurycanthinae</taxon>
        <taxon>Dryococelus</taxon>
    </lineage>
</organism>
<name>A0ABQ9HBD9_9NEOP</name>
<keyword evidence="2" id="KW-1185">Reference proteome</keyword>
<dbReference type="EMBL" id="JARBHB010000006">
    <property type="protein sequence ID" value="KAJ8881642.1"/>
    <property type="molecule type" value="Genomic_DNA"/>
</dbReference>
<evidence type="ECO:0000313" key="2">
    <source>
        <dbReference type="Proteomes" id="UP001159363"/>
    </source>
</evidence>